<proteinExistence type="predicted"/>
<evidence type="ECO:0000256" key="3">
    <source>
        <dbReference type="ARBA" id="ARBA00022989"/>
    </source>
</evidence>
<comment type="caution">
    <text evidence="7">The sequence shown here is derived from an EMBL/GenBank/DDBJ whole genome shotgun (WGS) entry which is preliminary data.</text>
</comment>
<keyword evidence="3 5" id="KW-1133">Transmembrane helix</keyword>
<name>A0A0F9UHB0_9ZZZZ</name>
<reference evidence="7" key="1">
    <citation type="journal article" date="2015" name="Nature">
        <title>Complex archaea that bridge the gap between prokaryotes and eukaryotes.</title>
        <authorList>
            <person name="Spang A."/>
            <person name="Saw J.H."/>
            <person name="Jorgensen S.L."/>
            <person name="Zaremba-Niedzwiedzka K."/>
            <person name="Martijn J."/>
            <person name="Lind A.E."/>
            <person name="van Eijk R."/>
            <person name="Schleper C."/>
            <person name="Guy L."/>
            <person name="Ettema T.J."/>
        </authorList>
    </citation>
    <scope>NUCLEOTIDE SEQUENCE</scope>
</reference>
<comment type="subcellular location">
    <subcellularLocation>
        <location evidence="1">Mitochondrion</location>
    </subcellularLocation>
</comment>
<feature type="domain" description="HIG1" evidence="6">
    <location>
        <begin position="1"/>
        <end position="68"/>
    </location>
</feature>
<dbReference type="InterPro" id="IPR007667">
    <property type="entry name" value="Hypoxia_induced_domain"/>
</dbReference>
<dbReference type="NCBIfam" id="NF033233">
    <property type="entry name" value="twin_helix"/>
    <property type="match status" value="1"/>
</dbReference>
<dbReference type="GO" id="GO:0005739">
    <property type="term" value="C:mitochondrion"/>
    <property type="evidence" value="ECO:0007669"/>
    <property type="project" value="UniProtKB-SubCell"/>
</dbReference>
<accession>A0A0F9UHB0</accession>
<dbReference type="Pfam" id="PF04588">
    <property type="entry name" value="HIG_1_N"/>
    <property type="match status" value="1"/>
</dbReference>
<evidence type="ECO:0000256" key="4">
    <source>
        <dbReference type="ARBA" id="ARBA00023136"/>
    </source>
</evidence>
<keyword evidence="4 5" id="KW-0472">Membrane</keyword>
<evidence type="ECO:0000256" key="1">
    <source>
        <dbReference type="ARBA" id="ARBA00004173"/>
    </source>
</evidence>
<organism evidence="7">
    <name type="scientific">marine sediment metagenome</name>
    <dbReference type="NCBI Taxonomy" id="412755"/>
    <lineage>
        <taxon>unclassified sequences</taxon>
        <taxon>metagenomes</taxon>
        <taxon>ecological metagenomes</taxon>
    </lineage>
</organism>
<evidence type="ECO:0000259" key="6">
    <source>
        <dbReference type="PROSITE" id="PS51503"/>
    </source>
</evidence>
<dbReference type="EMBL" id="LAZR01000094">
    <property type="protein sequence ID" value="KKN92610.1"/>
    <property type="molecule type" value="Genomic_DNA"/>
</dbReference>
<evidence type="ECO:0000256" key="2">
    <source>
        <dbReference type="ARBA" id="ARBA00022692"/>
    </source>
</evidence>
<feature type="transmembrane region" description="Helical" evidence="5">
    <location>
        <begin position="43"/>
        <end position="63"/>
    </location>
</feature>
<gene>
    <name evidence="7" type="ORF">LCGC14_0207690</name>
</gene>
<protein>
    <recommendedName>
        <fullName evidence="6">HIG1 domain-containing protein</fullName>
    </recommendedName>
</protein>
<evidence type="ECO:0000313" key="7">
    <source>
        <dbReference type="EMBL" id="KKN92610.1"/>
    </source>
</evidence>
<evidence type="ECO:0000256" key="5">
    <source>
        <dbReference type="SAM" id="Phobius"/>
    </source>
</evidence>
<dbReference type="AlphaFoldDB" id="A0A0F9UHB0"/>
<sequence>MFADPLYILTVIAVIAVVIVLIFGLGGFAGGGEFNKRNSNKLMRMRIVAQFIAVVLIVIYVYLRKDAG</sequence>
<keyword evidence="2 5" id="KW-0812">Transmembrane</keyword>
<dbReference type="PROSITE" id="PS51503">
    <property type="entry name" value="HIG1"/>
    <property type="match status" value="1"/>
</dbReference>
<feature type="transmembrane region" description="Helical" evidence="5">
    <location>
        <begin position="6"/>
        <end position="31"/>
    </location>
</feature>